<dbReference type="GO" id="GO:0097506">
    <property type="term" value="F:deaminated base DNA N-glycosylase activity"/>
    <property type="evidence" value="ECO:0007669"/>
    <property type="project" value="UniProtKB-ARBA"/>
</dbReference>
<keyword evidence="12" id="KW-1185">Reference proteome</keyword>
<keyword evidence="5" id="KW-0227">DNA damage</keyword>
<dbReference type="GO" id="GO:0006281">
    <property type="term" value="P:DNA repair"/>
    <property type="evidence" value="ECO:0007669"/>
    <property type="project" value="UniProtKB-KW"/>
</dbReference>
<organism evidence="11 12">
    <name type="scientific">Rhodococcus coprophilus</name>
    <dbReference type="NCBI Taxonomy" id="38310"/>
    <lineage>
        <taxon>Bacteria</taxon>
        <taxon>Bacillati</taxon>
        <taxon>Actinomycetota</taxon>
        <taxon>Actinomycetes</taxon>
        <taxon>Mycobacteriales</taxon>
        <taxon>Nocardiaceae</taxon>
        <taxon>Rhodococcus</taxon>
    </lineage>
</organism>
<evidence type="ECO:0000256" key="2">
    <source>
        <dbReference type="ARBA" id="ARBA00019403"/>
    </source>
</evidence>
<keyword evidence="7" id="KW-0408">Iron</keyword>
<gene>
    <name evidence="11" type="ORF">NCTC10994_02530</name>
</gene>
<keyword evidence="8" id="KW-0411">Iron-sulfur</keyword>
<keyword evidence="11" id="KW-0326">Glycosidase</keyword>
<evidence type="ECO:0000313" key="12">
    <source>
        <dbReference type="Proteomes" id="UP000249091"/>
    </source>
</evidence>
<dbReference type="PANTHER" id="PTHR33693:SF9">
    <property type="entry name" value="TYPE-4 URACIL-DNA GLYCOSYLASE"/>
    <property type="match status" value="1"/>
</dbReference>
<dbReference type="KEGG" id="rcr:NCTC10994_02530"/>
<dbReference type="NCBIfam" id="TIGR00758">
    <property type="entry name" value="UDG_fam4"/>
    <property type="match status" value="1"/>
</dbReference>
<reference evidence="11 12" key="1">
    <citation type="submission" date="2018-06" db="EMBL/GenBank/DDBJ databases">
        <authorList>
            <consortium name="Pathogen Informatics"/>
            <person name="Doyle S."/>
        </authorList>
    </citation>
    <scope>NUCLEOTIDE SEQUENCE [LARGE SCALE GENOMIC DNA]</scope>
    <source>
        <strain evidence="11 12">NCTC10994</strain>
    </source>
</reference>
<keyword evidence="3" id="KW-0004">4Fe-4S</keyword>
<evidence type="ECO:0000256" key="4">
    <source>
        <dbReference type="ARBA" id="ARBA00022723"/>
    </source>
</evidence>
<dbReference type="InterPro" id="IPR051536">
    <property type="entry name" value="UDG_Type-4/5"/>
</dbReference>
<evidence type="ECO:0000256" key="8">
    <source>
        <dbReference type="ARBA" id="ARBA00023014"/>
    </source>
</evidence>
<evidence type="ECO:0000313" key="11">
    <source>
        <dbReference type="EMBL" id="SQI33314.1"/>
    </source>
</evidence>
<evidence type="ECO:0000256" key="1">
    <source>
        <dbReference type="ARBA" id="ARBA00006521"/>
    </source>
</evidence>
<evidence type="ECO:0000259" key="10">
    <source>
        <dbReference type="SMART" id="SM00986"/>
    </source>
</evidence>
<dbReference type="Gene3D" id="3.40.470.10">
    <property type="entry name" value="Uracil-DNA glycosylase-like domain"/>
    <property type="match status" value="1"/>
</dbReference>
<dbReference type="EMBL" id="LS483468">
    <property type="protein sequence ID" value="SQI33314.1"/>
    <property type="molecule type" value="Genomic_DNA"/>
</dbReference>
<sequence length="215" mass="23155">MIYPGAEEYLPDTRDVPALAAAARTCRGCDLYKAAGRTVFGAGPESARILLVGEQPGDQEDRAGEPFVGPAGYLLDKALEQAGIDRESVYTTNAVKHFRFDRSANGRRRIHKRPSGGQIAACRPWLLAELEAIRPEVVVCLGASAAQALLGTGFKLTEHRGEVLRLPDEFRENGDPAVVVTIHPSAVLRARSGRDDALRSLVGDLRRAAASTRGK</sequence>
<dbReference type="AlphaFoldDB" id="A0A2X4X9R5"/>
<dbReference type="CDD" id="cd10030">
    <property type="entry name" value="UDG-F4_TTUDGA_SPO1dp_like"/>
    <property type="match status" value="1"/>
</dbReference>
<keyword evidence="9" id="KW-0234">DNA repair</keyword>
<dbReference type="NCBIfam" id="TIGR03914">
    <property type="entry name" value="UDG_fam_dom"/>
    <property type="match status" value="1"/>
</dbReference>
<evidence type="ECO:0000256" key="6">
    <source>
        <dbReference type="ARBA" id="ARBA00022801"/>
    </source>
</evidence>
<proteinExistence type="inferred from homology"/>
<keyword evidence="4" id="KW-0479">Metal-binding</keyword>
<dbReference type="SUPFAM" id="SSF52141">
    <property type="entry name" value="Uracil-DNA glycosylase-like"/>
    <property type="match status" value="1"/>
</dbReference>
<feature type="domain" description="Uracil-DNA glycosylase-like" evidence="10">
    <location>
        <begin position="40"/>
        <end position="206"/>
    </location>
</feature>
<dbReference type="PANTHER" id="PTHR33693">
    <property type="entry name" value="TYPE-5 URACIL-DNA GLYCOSYLASE"/>
    <property type="match status" value="1"/>
</dbReference>
<evidence type="ECO:0000256" key="5">
    <source>
        <dbReference type="ARBA" id="ARBA00022763"/>
    </source>
</evidence>
<dbReference type="InterPro" id="IPR005273">
    <property type="entry name" value="Ura-DNA_glyco_family4"/>
</dbReference>
<name>A0A2X4X9R5_9NOCA</name>
<dbReference type="InterPro" id="IPR005122">
    <property type="entry name" value="Uracil-DNA_glycosylase-like"/>
</dbReference>
<keyword evidence="6 11" id="KW-0378">Hydrolase</keyword>
<evidence type="ECO:0000256" key="7">
    <source>
        <dbReference type="ARBA" id="ARBA00023004"/>
    </source>
</evidence>
<dbReference type="SMART" id="SM00987">
    <property type="entry name" value="UreE_C"/>
    <property type="match status" value="1"/>
</dbReference>
<evidence type="ECO:0000256" key="3">
    <source>
        <dbReference type="ARBA" id="ARBA00022485"/>
    </source>
</evidence>
<dbReference type="GO" id="GO:0051539">
    <property type="term" value="F:4 iron, 4 sulfur cluster binding"/>
    <property type="evidence" value="ECO:0007669"/>
    <property type="project" value="UniProtKB-KW"/>
</dbReference>
<comment type="similarity">
    <text evidence="1">Belongs to the uracil-DNA glycosylase (UDG) superfamily. Type 4 (UDGa) family.</text>
</comment>
<dbReference type="Pfam" id="PF03167">
    <property type="entry name" value="UDG"/>
    <property type="match status" value="1"/>
</dbReference>
<evidence type="ECO:0000256" key="9">
    <source>
        <dbReference type="ARBA" id="ARBA00023204"/>
    </source>
</evidence>
<dbReference type="GO" id="GO:0046872">
    <property type="term" value="F:metal ion binding"/>
    <property type="evidence" value="ECO:0007669"/>
    <property type="project" value="UniProtKB-KW"/>
</dbReference>
<dbReference type="STRING" id="1219011.GCA_001895045_02683"/>
<accession>A0A2X4X9R5</accession>
<dbReference type="SMART" id="SM00986">
    <property type="entry name" value="UDG"/>
    <property type="match status" value="1"/>
</dbReference>
<dbReference type="InterPro" id="IPR036895">
    <property type="entry name" value="Uracil-DNA_glycosylase-like_sf"/>
</dbReference>
<protein>
    <recommendedName>
        <fullName evidence="2">Type-4 uracil-DNA glycosylase</fullName>
    </recommendedName>
</protein>
<dbReference type="Proteomes" id="UP000249091">
    <property type="component" value="Chromosome 1"/>
</dbReference>